<dbReference type="EC" id="1.97.1.-" evidence="12"/>
<dbReference type="SFLD" id="SFLDS00029">
    <property type="entry name" value="Radical_SAM"/>
    <property type="match status" value="1"/>
</dbReference>
<dbReference type="Pfam" id="PF13353">
    <property type="entry name" value="Fer4_12"/>
    <property type="match status" value="1"/>
</dbReference>
<dbReference type="GO" id="GO:0004748">
    <property type="term" value="F:ribonucleoside-diphosphate reductase activity, thioredoxin disulfide as acceptor"/>
    <property type="evidence" value="ECO:0007669"/>
    <property type="project" value="TreeGrafter"/>
</dbReference>
<gene>
    <name evidence="13" type="ORF">SAMN04489746_0053</name>
</gene>
<dbReference type="GO" id="GO:0043365">
    <property type="term" value="F:[formate-C-acetyltransferase]-activating enzyme activity"/>
    <property type="evidence" value="ECO:0007669"/>
    <property type="project" value="InterPro"/>
</dbReference>
<dbReference type="AlphaFoldDB" id="A0AB38A4D5"/>
<evidence type="ECO:0000256" key="3">
    <source>
        <dbReference type="ARBA" id="ARBA00009777"/>
    </source>
</evidence>
<dbReference type="SFLD" id="SFLDF00299">
    <property type="entry name" value="anaerobic_ribonucleoside-triph"/>
    <property type="match status" value="1"/>
</dbReference>
<reference evidence="13 14" key="1">
    <citation type="submission" date="2016-10" db="EMBL/GenBank/DDBJ databases">
        <authorList>
            <person name="Varghese N."/>
            <person name="Submissions S."/>
        </authorList>
    </citation>
    <scope>NUCLEOTIDE SEQUENCE [LARGE SCALE GENOMIC DNA]</scope>
    <source>
        <strain evidence="13 14">DSM 20586</strain>
    </source>
</reference>
<dbReference type="PANTHER" id="PTHR30352:SF2">
    <property type="entry name" value="ANAEROBIC RIBONUCLEOSIDE-TRIPHOSPHATE REDUCTASE-ACTIVATING PROTEIN"/>
    <property type="match status" value="1"/>
</dbReference>
<dbReference type="InterPro" id="IPR058240">
    <property type="entry name" value="rSAM_sf"/>
</dbReference>
<dbReference type="SUPFAM" id="SSF102114">
    <property type="entry name" value="Radical SAM enzymes"/>
    <property type="match status" value="1"/>
</dbReference>
<dbReference type="PANTHER" id="PTHR30352">
    <property type="entry name" value="PYRUVATE FORMATE-LYASE-ACTIVATING ENZYME"/>
    <property type="match status" value="1"/>
</dbReference>
<evidence type="ECO:0000256" key="5">
    <source>
        <dbReference type="ARBA" id="ARBA00022485"/>
    </source>
</evidence>
<dbReference type="InterPro" id="IPR012837">
    <property type="entry name" value="NrdG"/>
</dbReference>
<evidence type="ECO:0000256" key="9">
    <source>
        <dbReference type="ARBA" id="ARBA00023004"/>
    </source>
</evidence>
<evidence type="ECO:0000256" key="6">
    <source>
        <dbReference type="ARBA" id="ARBA00022691"/>
    </source>
</evidence>
<dbReference type="RefSeq" id="WP_002563760.1">
    <property type="nucleotide sequence ID" value="NZ_CALJSN010000005.1"/>
</dbReference>
<comment type="similarity">
    <text evidence="3 12">Belongs to the organic radical-activating enzymes family.</text>
</comment>
<dbReference type="SFLD" id="SFLDG01063">
    <property type="entry name" value="activating_enzymes__group_1"/>
    <property type="match status" value="1"/>
</dbReference>
<keyword evidence="7" id="KW-0479">Metal-binding</keyword>
<keyword evidence="5" id="KW-0004">4Fe-4S</keyword>
<dbReference type="GO" id="GO:0046872">
    <property type="term" value="F:metal ion binding"/>
    <property type="evidence" value="ECO:0007669"/>
    <property type="project" value="UniProtKB-KW"/>
</dbReference>
<name>A0AB38A4D5_9ACTN</name>
<dbReference type="EMBL" id="FNSH01000001">
    <property type="protein sequence ID" value="SEB39396.1"/>
    <property type="molecule type" value="Genomic_DNA"/>
</dbReference>
<sequence length="182" mass="20789">MHYAGIKYSDIANGTGVRTCLFVSGCRRHCKGCFNAKTWCFSFGEEFTEEVANTIVESLRPSWIEGLTVLGGEPMEPENQRGLVAFFERVRKEFPNKSIWCYTGDTWEEINEGGFHHTEVTDRILACLDVLVDGMFIKELYDITLRFRGSSNQRLIDVPQSLEAGQVVLWEDEKVYSTHSMD</sequence>
<comment type="cofactor">
    <cofactor evidence="1">
        <name>[4Fe-4S] cluster</name>
        <dbReference type="ChEBI" id="CHEBI:49883"/>
    </cofactor>
</comment>
<evidence type="ECO:0000256" key="4">
    <source>
        <dbReference type="ARBA" id="ARBA00014281"/>
    </source>
</evidence>
<dbReference type="InterPro" id="IPR001989">
    <property type="entry name" value="Radical_activat_CS"/>
</dbReference>
<evidence type="ECO:0000256" key="7">
    <source>
        <dbReference type="ARBA" id="ARBA00022723"/>
    </source>
</evidence>
<dbReference type="SFLD" id="SFLDG01066">
    <property type="entry name" value="organic_radical-activating_enz"/>
    <property type="match status" value="1"/>
</dbReference>
<dbReference type="NCBIfam" id="TIGR02491">
    <property type="entry name" value="NrdG"/>
    <property type="match status" value="1"/>
</dbReference>
<evidence type="ECO:0000256" key="11">
    <source>
        <dbReference type="ARBA" id="ARBA00047365"/>
    </source>
</evidence>
<evidence type="ECO:0000256" key="8">
    <source>
        <dbReference type="ARBA" id="ARBA00023002"/>
    </source>
</evidence>
<evidence type="ECO:0000313" key="14">
    <source>
        <dbReference type="Proteomes" id="UP000183687"/>
    </source>
</evidence>
<dbReference type="InterPro" id="IPR013785">
    <property type="entry name" value="Aldolase_TIM"/>
</dbReference>
<dbReference type="Proteomes" id="UP000183687">
    <property type="component" value="Unassembled WGS sequence"/>
</dbReference>
<accession>A0AB38A4D5</accession>
<comment type="catalytic activity">
    <reaction evidence="11">
        <text>glycyl-[protein] + reduced [flavodoxin] + S-adenosyl-L-methionine = glycin-2-yl radical-[protein] + semiquinone [flavodoxin] + 5'-deoxyadenosine + L-methionine + H(+)</text>
        <dbReference type="Rhea" id="RHEA:61976"/>
        <dbReference type="Rhea" id="RHEA-COMP:10622"/>
        <dbReference type="Rhea" id="RHEA-COMP:14480"/>
        <dbReference type="Rhea" id="RHEA-COMP:15993"/>
        <dbReference type="Rhea" id="RHEA-COMP:15994"/>
        <dbReference type="ChEBI" id="CHEBI:15378"/>
        <dbReference type="ChEBI" id="CHEBI:17319"/>
        <dbReference type="ChEBI" id="CHEBI:29947"/>
        <dbReference type="ChEBI" id="CHEBI:32722"/>
        <dbReference type="ChEBI" id="CHEBI:57618"/>
        <dbReference type="ChEBI" id="CHEBI:57844"/>
        <dbReference type="ChEBI" id="CHEBI:59789"/>
        <dbReference type="ChEBI" id="CHEBI:140311"/>
    </reaction>
</comment>
<dbReference type="Gene3D" id="3.20.20.70">
    <property type="entry name" value="Aldolase class I"/>
    <property type="match status" value="1"/>
</dbReference>
<proteinExistence type="inferred from homology"/>
<evidence type="ECO:0000256" key="10">
    <source>
        <dbReference type="ARBA" id="ARBA00023014"/>
    </source>
</evidence>
<comment type="function">
    <text evidence="2 12">Activation of anaerobic ribonucleoside-triphosphate reductase under anaerobic conditions by generation of an organic free radical, using S-adenosylmethionine and reduced flavodoxin as cosubstrates to produce 5'-deoxy-adenosine.</text>
</comment>
<evidence type="ECO:0000256" key="12">
    <source>
        <dbReference type="PIRNR" id="PIRNR000368"/>
    </source>
</evidence>
<dbReference type="PROSITE" id="PS01087">
    <property type="entry name" value="RADICAL_ACTIVATING"/>
    <property type="match status" value="1"/>
</dbReference>
<keyword evidence="8 12" id="KW-0560">Oxidoreductase</keyword>
<evidence type="ECO:0000256" key="2">
    <source>
        <dbReference type="ARBA" id="ARBA00003852"/>
    </source>
</evidence>
<protein>
    <recommendedName>
        <fullName evidence="4 12">Anaerobic ribonucleoside-triphosphate reductase-activating protein</fullName>
        <ecNumber evidence="12">1.97.1.-</ecNumber>
    </recommendedName>
</protein>
<dbReference type="GO" id="GO:0051539">
    <property type="term" value="F:4 iron, 4 sulfur cluster binding"/>
    <property type="evidence" value="ECO:0007669"/>
    <property type="project" value="UniProtKB-KW"/>
</dbReference>
<evidence type="ECO:0000313" key="13">
    <source>
        <dbReference type="EMBL" id="SEB39396.1"/>
    </source>
</evidence>
<dbReference type="PIRSF" id="PIRSF000368">
    <property type="entry name" value="NrdG"/>
    <property type="match status" value="1"/>
</dbReference>
<evidence type="ECO:0000256" key="1">
    <source>
        <dbReference type="ARBA" id="ARBA00001966"/>
    </source>
</evidence>
<comment type="caution">
    <text evidence="13">The sequence shown here is derived from an EMBL/GenBank/DDBJ whole genome shotgun (WGS) entry which is preliminary data.</text>
</comment>
<dbReference type="InterPro" id="IPR007197">
    <property type="entry name" value="rSAM"/>
</dbReference>
<organism evidence="13 14">
    <name type="scientific">Atopobium minutum</name>
    <dbReference type="NCBI Taxonomy" id="1381"/>
    <lineage>
        <taxon>Bacteria</taxon>
        <taxon>Bacillati</taxon>
        <taxon>Actinomycetota</taxon>
        <taxon>Coriobacteriia</taxon>
        <taxon>Coriobacteriales</taxon>
        <taxon>Atopobiaceae</taxon>
        <taxon>Atopobium</taxon>
    </lineage>
</organism>
<dbReference type="InterPro" id="IPR034457">
    <property type="entry name" value="Organic_radical-activating"/>
</dbReference>
<keyword evidence="9" id="KW-0408">Iron</keyword>
<keyword evidence="6" id="KW-0949">S-adenosyl-L-methionine</keyword>
<keyword evidence="10" id="KW-0411">Iron-sulfur</keyword>